<accession>A0A1C4XS18</accession>
<dbReference type="EMBL" id="LT607409">
    <property type="protein sequence ID" value="SCF11263.1"/>
    <property type="molecule type" value="Genomic_DNA"/>
</dbReference>
<dbReference type="Pfam" id="PF13449">
    <property type="entry name" value="Phytase-like"/>
    <property type="match status" value="2"/>
</dbReference>
<proteinExistence type="predicted"/>
<keyword evidence="1" id="KW-0732">Signal</keyword>
<dbReference type="InterPro" id="IPR027372">
    <property type="entry name" value="Phytase-like_dom"/>
</dbReference>
<feature type="chain" id="PRO_5039685145" evidence="1">
    <location>
        <begin position="29"/>
        <end position="752"/>
    </location>
</feature>
<dbReference type="Proteomes" id="UP000198224">
    <property type="component" value="Chromosome I"/>
</dbReference>
<dbReference type="PANTHER" id="PTHR37957:SF1">
    <property type="entry name" value="PHYTASE-LIKE DOMAIN-CONTAINING PROTEIN"/>
    <property type="match status" value="1"/>
</dbReference>
<gene>
    <name evidence="3" type="ORF">GA0070612_3896</name>
</gene>
<evidence type="ECO:0000259" key="2">
    <source>
        <dbReference type="Pfam" id="PF13449"/>
    </source>
</evidence>
<organism evidence="3 4">
    <name type="scientific">Micromonospora chokoriensis</name>
    <dbReference type="NCBI Taxonomy" id="356851"/>
    <lineage>
        <taxon>Bacteria</taxon>
        <taxon>Bacillati</taxon>
        <taxon>Actinomycetota</taxon>
        <taxon>Actinomycetes</taxon>
        <taxon>Micromonosporales</taxon>
        <taxon>Micromonosporaceae</taxon>
        <taxon>Micromonospora</taxon>
    </lineage>
</organism>
<dbReference type="RefSeq" id="WP_088989199.1">
    <property type="nucleotide sequence ID" value="NZ_LT607409.1"/>
</dbReference>
<evidence type="ECO:0000313" key="3">
    <source>
        <dbReference type="EMBL" id="SCF11263.1"/>
    </source>
</evidence>
<feature type="domain" description="Phytase-like" evidence="2">
    <location>
        <begin position="417"/>
        <end position="727"/>
    </location>
</feature>
<dbReference type="SUPFAM" id="SSF63829">
    <property type="entry name" value="Calcium-dependent phosphotriesterase"/>
    <property type="match status" value="1"/>
</dbReference>
<name>A0A1C4XS18_9ACTN</name>
<protein>
    <submittedName>
        <fullName evidence="3">Uncharacterized conserved protein</fullName>
    </submittedName>
</protein>
<keyword evidence="4" id="KW-1185">Reference proteome</keyword>
<dbReference type="PANTHER" id="PTHR37957">
    <property type="entry name" value="BLR7070 PROTEIN"/>
    <property type="match status" value="1"/>
</dbReference>
<evidence type="ECO:0000313" key="4">
    <source>
        <dbReference type="Proteomes" id="UP000198224"/>
    </source>
</evidence>
<evidence type="ECO:0000256" key="1">
    <source>
        <dbReference type="SAM" id="SignalP"/>
    </source>
</evidence>
<reference evidence="4" key="1">
    <citation type="submission" date="2016-06" db="EMBL/GenBank/DDBJ databases">
        <authorList>
            <person name="Varghese N."/>
            <person name="Submissions Spin"/>
        </authorList>
    </citation>
    <scope>NUCLEOTIDE SEQUENCE [LARGE SCALE GENOMIC DNA]</scope>
    <source>
        <strain evidence="4">DSM 45160</strain>
    </source>
</reference>
<sequence>MRTTSRRARAVASAAAAISLLAAAPALGAPAHPTPGHPGAGASCAPDASLLGFSDALDKTTVRGTPVAGLSALSFARPGRALALVDNIGTTPARVYELGLDTGRRGVDVGVRDVTVLTRPDGTPYTGADFDGEGLVAERGGDTVLASSEREPSIRRFRLSDGREIGSLPVPARFQVAPAGEAAANQTFEALTATGDHRVLYAGMEGPLAADGRDAEGRGRQRIIRYDGREGGAYAPTAQYAYRTDPNLGLVELIALGDDHLLSVERGFTTGVGNTVRVYRVSATGAPDVSSVASLSTATDPRSWLGKELLVDIADCPPSGATTKQPQPNPLLDNIEGATLGRDLPGGRRELYLISDDNGSATQTTRVYALSVRLRPEVTLRDRALLSATAYQPGPVSGTQLATTPVNGITAPFPGQPIPGFSAVIPAQPGDRSGRRLLAMPDNGFGAKTNSADFLLRAYEIEPNYQRHGVTVRGHISVRDPDRRVPFPIVNGDTPERLLTGADFDIESLARDARGDLWIGDEFGPYLVRTDRTGKVLQAPIPLPDGIRSPQSPDLAAGETPTLRASNGFEAMATSADGWTLYPILEGARVDDADQRRRVVYEFDVRRNRYTGRTWSFRVDDPSLLVGDAAVLDGHRLLLIERDNGMGRQSVVKRLVVTDLDEVGADGYLPRRTVVDLMRVADPKGVSTPARPGEYGVGPLFSFPLQSVESVLPLGGDRVLVANDNNFPGNDGRIPGRPDDTELIVIDVPGLR</sequence>
<dbReference type="AlphaFoldDB" id="A0A1C4XS18"/>
<feature type="signal peptide" evidence="1">
    <location>
        <begin position="1"/>
        <end position="28"/>
    </location>
</feature>
<feature type="domain" description="Phytase-like" evidence="2">
    <location>
        <begin position="65"/>
        <end position="359"/>
    </location>
</feature>